<evidence type="ECO:0000256" key="5">
    <source>
        <dbReference type="ARBA" id="ARBA00022833"/>
    </source>
</evidence>
<gene>
    <name evidence="7" type="ORF">PN838_14850</name>
</gene>
<keyword evidence="2" id="KW-0645">Protease</keyword>
<dbReference type="InterPro" id="IPR036264">
    <property type="entry name" value="Bact_exopeptidase_dim_dom"/>
</dbReference>
<proteinExistence type="inferred from homology"/>
<feature type="domain" description="Peptidase M20 dimerisation" evidence="6">
    <location>
        <begin position="7"/>
        <end position="80"/>
    </location>
</feature>
<organism evidence="7 8">
    <name type="scientific">Psychrosphaera algicola</name>
    <dbReference type="NCBI Taxonomy" id="3023714"/>
    <lineage>
        <taxon>Bacteria</taxon>
        <taxon>Pseudomonadati</taxon>
        <taxon>Pseudomonadota</taxon>
        <taxon>Gammaproteobacteria</taxon>
        <taxon>Alteromonadales</taxon>
        <taxon>Pseudoalteromonadaceae</taxon>
        <taxon>Psychrosphaera</taxon>
    </lineage>
</organism>
<dbReference type="SUPFAM" id="SSF55031">
    <property type="entry name" value="Bacterial exopeptidase dimerisation domain"/>
    <property type="match status" value="1"/>
</dbReference>
<evidence type="ECO:0000256" key="3">
    <source>
        <dbReference type="ARBA" id="ARBA00022723"/>
    </source>
</evidence>
<keyword evidence="4" id="KW-0378">Hydrolase</keyword>
<dbReference type="Gene3D" id="3.30.70.360">
    <property type="match status" value="1"/>
</dbReference>
<evidence type="ECO:0000259" key="6">
    <source>
        <dbReference type="Pfam" id="PF07687"/>
    </source>
</evidence>
<protein>
    <submittedName>
        <fullName evidence="7">M20/M25/M40 family metallo-hydrolase</fullName>
    </submittedName>
</protein>
<name>A0ABT5FE39_9GAMM</name>
<reference evidence="7 8" key="1">
    <citation type="submission" date="2023-01" db="EMBL/GenBank/DDBJ databases">
        <title>Psychrosphaera sp. nov., isolated from marine algae.</title>
        <authorList>
            <person name="Bayburt H."/>
            <person name="Choi B.J."/>
            <person name="Kim J.M."/>
            <person name="Choi D.G."/>
            <person name="Jeon C.O."/>
        </authorList>
    </citation>
    <scope>NUCLEOTIDE SEQUENCE [LARGE SCALE GENOMIC DNA]</scope>
    <source>
        <strain evidence="7 8">G1-22</strain>
    </source>
</reference>
<sequence length="181" mass="19764">MMQFANNPNNKAASDRLEIEPSYVGSTRTTCVPTMLKAGHAENALPQSAMVTVNCRIFPRTTVAQVQKQLKQAINNDAVEFVVTGSPVESPISEPRADVMAAISKAVHSRYPKVDIVVYMESGGTDGMHFRKAGIPTWAISSAFMNPDDMFAHGLNERLPIKAFYGGLDHWTIILKALTGK</sequence>
<accession>A0ABT5FE39</accession>
<keyword evidence="5" id="KW-0862">Zinc</keyword>
<evidence type="ECO:0000256" key="1">
    <source>
        <dbReference type="ARBA" id="ARBA00006247"/>
    </source>
</evidence>
<evidence type="ECO:0000256" key="2">
    <source>
        <dbReference type="ARBA" id="ARBA00022670"/>
    </source>
</evidence>
<dbReference type="RefSeq" id="WP_272181170.1">
    <property type="nucleotide sequence ID" value="NZ_JAQOMS010000002.1"/>
</dbReference>
<dbReference type="SUPFAM" id="SSF53187">
    <property type="entry name" value="Zn-dependent exopeptidases"/>
    <property type="match status" value="1"/>
</dbReference>
<evidence type="ECO:0000313" key="8">
    <source>
        <dbReference type="Proteomes" id="UP001528411"/>
    </source>
</evidence>
<evidence type="ECO:0000313" key="7">
    <source>
        <dbReference type="EMBL" id="MDC2889815.1"/>
    </source>
</evidence>
<dbReference type="Pfam" id="PF07687">
    <property type="entry name" value="M20_dimer"/>
    <property type="match status" value="1"/>
</dbReference>
<evidence type="ECO:0000256" key="4">
    <source>
        <dbReference type="ARBA" id="ARBA00022801"/>
    </source>
</evidence>
<keyword evidence="3" id="KW-0479">Metal-binding</keyword>
<dbReference type="PANTHER" id="PTHR45962">
    <property type="entry name" value="N-FATTY-ACYL-AMINO ACID SYNTHASE/HYDROLASE PM20D1"/>
    <property type="match status" value="1"/>
</dbReference>
<dbReference type="Proteomes" id="UP001528411">
    <property type="component" value="Unassembled WGS sequence"/>
</dbReference>
<dbReference type="Gene3D" id="1.10.150.900">
    <property type="match status" value="1"/>
</dbReference>
<keyword evidence="8" id="KW-1185">Reference proteome</keyword>
<comment type="similarity">
    <text evidence="1">Belongs to the peptidase M20A family.</text>
</comment>
<dbReference type="InterPro" id="IPR047177">
    <property type="entry name" value="Pept_M20A"/>
</dbReference>
<dbReference type="InterPro" id="IPR011650">
    <property type="entry name" value="Peptidase_M20_dimer"/>
</dbReference>
<dbReference type="PANTHER" id="PTHR45962:SF1">
    <property type="entry name" value="N-FATTY-ACYL-AMINO ACID SYNTHASE_HYDROLASE PM20D1"/>
    <property type="match status" value="1"/>
</dbReference>
<comment type="caution">
    <text evidence="7">The sequence shown here is derived from an EMBL/GenBank/DDBJ whole genome shotgun (WGS) entry which is preliminary data.</text>
</comment>
<dbReference type="EMBL" id="JAQOMS010000002">
    <property type="protein sequence ID" value="MDC2889815.1"/>
    <property type="molecule type" value="Genomic_DNA"/>
</dbReference>